<dbReference type="PANTHER" id="PTHR33331">
    <property type="entry name" value="COILED-COIL DOMAIN-CONTAINING PROTEIN 162"/>
    <property type="match status" value="1"/>
</dbReference>
<proteinExistence type="predicted"/>
<evidence type="ECO:0000256" key="2">
    <source>
        <dbReference type="SAM" id="MobiDB-lite"/>
    </source>
</evidence>
<feature type="region of interest" description="Disordered" evidence="2">
    <location>
        <begin position="545"/>
        <end position="573"/>
    </location>
</feature>
<feature type="region of interest" description="Disordered" evidence="2">
    <location>
        <begin position="237"/>
        <end position="261"/>
    </location>
</feature>
<evidence type="ECO:0000256" key="1">
    <source>
        <dbReference type="SAM" id="Coils"/>
    </source>
</evidence>
<evidence type="ECO:0000313" key="4">
    <source>
        <dbReference type="EMBL" id="CAC5397177.1"/>
    </source>
</evidence>
<accession>A0A6J8CPH4</accession>
<dbReference type="PANTHER" id="PTHR33331:SF13">
    <property type="entry name" value="COILED-COIL DOMAIN CONTAINING 162"/>
    <property type="match status" value="1"/>
</dbReference>
<feature type="region of interest" description="Disordered" evidence="2">
    <location>
        <begin position="653"/>
        <end position="672"/>
    </location>
</feature>
<sequence length="819" mass="94532">MYDLGELYKVSSTDKVKDAERHLKKELEELRNEMEENHMAFQLPTRSISSVPMPRDVEYFKQERQRIITRSKEVSQAKPLKMQSELMIEEMMNAEEFEYAQKGEIIITPKKVYNVVTPAFFGKNAATDPIQIVTEYNDCVDRAQRLSEAKESMLCGGDGGIMCVKMEDMLIFLRWLVCHLHSLRTVHHYLRILKWIAVQYKAETAPPEKHKDDEEEQTQASKMASWYQDDSIGLFQRPKSGGASRPTSATTARTNTPVPQPPPINANLLSTTPLPTSAFTYAAAASGGGLAMDETSLGLPLTVVDYQNLKPHISYLLNLYGINYDLEKIDNSSDEMELYAAIGRKFRTVFMRQEHMKTFKAYDRLEVGQENWGSDSSTHALRKDSNWLISYMFLILRESRILYETMLSSFKIRASRVQSNRTNYDTTAIWKKIYANPELYDYDDKTDNISLEDYEDADIEKVDLKKTKKRKDSYDFVQSSQMHGLMDDGDSGQDPATAQGAYLSFLHLRHLRLRDLQRTVLSLFNYFRSMERTLTVRDAGLSMDLGPAKRVSPQNHRAETEHDGTVGGGGGIGDHGYLHNTPADFKKYESEYIEYSEVDNHDDFYSIEEGRVHVLDQRGYYVMYEAAEDDLKNLENDLLLLATHFIEKDKSLRNQSKVGRPSGTDRRRTSMMNQGPGDFDIASYAHQELDRFGVLLDLWSNEAAFMESKRELMDCYIEAYQHVFDRDEKRALAQVITDIMYQRPMFDFDTEYFIRNYRAECINLRLKMNIVKNVLDKQIEEQREYLQKVCREGNDKFGIPLGVVPKQPISINLSRYKFG</sequence>
<keyword evidence="1" id="KW-0175">Coiled coil</keyword>
<dbReference type="InterPro" id="IPR040401">
    <property type="entry name" value="CCDC162"/>
</dbReference>
<feature type="coiled-coil region" evidence="1">
    <location>
        <begin position="13"/>
        <end position="40"/>
    </location>
</feature>
<dbReference type="AlphaFoldDB" id="A0A6J8CPH4"/>
<dbReference type="Proteomes" id="UP000507470">
    <property type="component" value="Unassembled WGS sequence"/>
</dbReference>
<reference evidence="4 5" key="1">
    <citation type="submission" date="2020-06" db="EMBL/GenBank/DDBJ databases">
        <authorList>
            <person name="Li R."/>
            <person name="Bekaert M."/>
        </authorList>
    </citation>
    <scope>NUCLEOTIDE SEQUENCE [LARGE SCALE GENOMIC DNA]</scope>
    <source>
        <strain evidence="5">wild</strain>
    </source>
</reference>
<dbReference type="EMBL" id="CACVKT020005666">
    <property type="protein sequence ID" value="CAC5397177.1"/>
    <property type="molecule type" value="Genomic_DNA"/>
</dbReference>
<gene>
    <name evidence="4" type="ORF">MCOR_31636</name>
</gene>
<dbReference type="Pfam" id="PF15082">
    <property type="entry name" value="DUF4549"/>
    <property type="match status" value="1"/>
</dbReference>
<evidence type="ECO:0000313" key="5">
    <source>
        <dbReference type="Proteomes" id="UP000507470"/>
    </source>
</evidence>
<keyword evidence="5" id="KW-1185">Reference proteome</keyword>
<dbReference type="InterPro" id="IPR029376">
    <property type="entry name" value="DUF4549"/>
</dbReference>
<name>A0A6J8CPH4_MYTCO</name>
<evidence type="ECO:0000259" key="3">
    <source>
        <dbReference type="Pfam" id="PF15082"/>
    </source>
</evidence>
<feature type="compositionally biased region" description="Low complexity" evidence="2">
    <location>
        <begin position="240"/>
        <end position="257"/>
    </location>
</feature>
<feature type="domain" description="DUF4549" evidence="3">
    <location>
        <begin position="8"/>
        <end position="103"/>
    </location>
</feature>
<protein>
    <recommendedName>
        <fullName evidence="3">DUF4549 domain-containing protein</fullName>
    </recommendedName>
</protein>
<organism evidence="4 5">
    <name type="scientific">Mytilus coruscus</name>
    <name type="common">Sea mussel</name>
    <dbReference type="NCBI Taxonomy" id="42192"/>
    <lineage>
        <taxon>Eukaryota</taxon>
        <taxon>Metazoa</taxon>
        <taxon>Spiralia</taxon>
        <taxon>Lophotrochozoa</taxon>
        <taxon>Mollusca</taxon>
        <taxon>Bivalvia</taxon>
        <taxon>Autobranchia</taxon>
        <taxon>Pteriomorphia</taxon>
        <taxon>Mytilida</taxon>
        <taxon>Mytiloidea</taxon>
        <taxon>Mytilidae</taxon>
        <taxon>Mytilinae</taxon>
        <taxon>Mytilus</taxon>
    </lineage>
</organism>
<dbReference type="OrthoDB" id="76966at2759"/>